<evidence type="ECO:0000313" key="6">
    <source>
        <dbReference type="Proteomes" id="UP000434580"/>
    </source>
</evidence>
<dbReference type="AlphaFoldDB" id="A0A5S9P782"/>
<dbReference type="Gene3D" id="3.90.1760.10">
    <property type="entry name" value="Anthrax toxin, edema factor, central domain"/>
    <property type="match status" value="1"/>
</dbReference>
<dbReference type="EC" id="4.6.1.1" evidence="5"/>
<protein>
    <submittedName>
        <fullName evidence="5">Calmodulin-sensitive adenylate cyclase</fullName>
        <ecNumber evidence="5">4.6.1.1</ecNumber>
    </submittedName>
</protein>
<keyword evidence="5" id="KW-0456">Lyase</keyword>
<proteinExistence type="predicted"/>
<evidence type="ECO:0000256" key="1">
    <source>
        <dbReference type="ARBA" id="ARBA00022670"/>
    </source>
</evidence>
<feature type="domain" description="Anthrax toxin edema factor central" evidence="4">
    <location>
        <begin position="7"/>
        <end position="77"/>
    </location>
</feature>
<dbReference type="InterPro" id="IPR023828">
    <property type="entry name" value="Peptidase_S8_Ser-AS"/>
</dbReference>
<evidence type="ECO:0000256" key="2">
    <source>
        <dbReference type="ARBA" id="ARBA00022801"/>
    </source>
</evidence>
<dbReference type="GO" id="GO:0008294">
    <property type="term" value="F:calcium- and calmodulin-responsive adenylate cyclase activity"/>
    <property type="evidence" value="ECO:0007669"/>
    <property type="project" value="InterPro"/>
</dbReference>
<gene>
    <name evidence="5" type="primary">cya_2</name>
    <name evidence="5" type="ORF">DPBNPPHM_03689</name>
</gene>
<reference evidence="5 6" key="1">
    <citation type="submission" date="2019-11" db="EMBL/GenBank/DDBJ databases">
        <authorList>
            <person name="Holert J."/>
        </authorList>
    </citation>
    <scope>NUCLEOTIDE SEQUENCE [LARGE SCALE GENOMIC DNA]</scope>
    <source>
        <strain evidence="5">BC5_2</strain>
    </source>
</reference>
<dbReference type="GO" id="GO:0008236">
    <property type="term" value="F:serine-type peptidase activity"/>
    <property type="evidence" value="ECO:0007669"/>
    <property type="project" value="UniProtKB-KW"/>
</dbReference>
<evidence type="ECO:0000259" key="4">
    <source>
        <dbReference type="Pfam" id="PF03497"/>
    </source>
</evidence>
<sequence length="485" mass="54449">MSVDEIASGVAQNHVVAIERQMQYDNCFVILRKTEYDSTMLIKGGFATKSMDIHAKSSNWGPMAGMVPLDPAFSKRRAGQPNQGFPNASHGAAITLPLSYPFPIFQDLYHRGKFKIINRFELFDHRSKINCQEYMVRSCEPGIMNTLPNVKYYFVSEEKSPDDTIFCVIVGPDNSAKVYWVKFPPSQQNIGTLYPVLVWGYNIDGLPKPVTGDYDIWMVAPYYKDLEAHSSVVRYETPNGTSSATPYITALIDRLNDACNRTANRVFQHGAEAQNIDFTQRLDESLVLFTPGAKSRMVDQADLPALLKEMLSFGYLVCGNPQYARPDPMIQGAAWHTNHVLAEELIDQDRAYVNKIQQAGMVGSALTSKRKMSRLAHEHHLATDKTKGVHDMKYTDTVYRSLLQFDTPMTRLSMADLPSGAIMFDKSEIQRLAHICDRIARGNNIPPTETSAIISELDSAKIAKMQRTITDAKRDAQNLDGARPY</sequence>
<evidence type="ECO:0000313" key="5">
    <source>
        <dbReference type="EMBL" id="CAA0099323.1"/>
    </source>
</evidence>
<accession>A0A5S9P782</accession>
<dbReference type="SUPFAM" id="SSF81298">
    <property type="entry name" value="Adenylylcyclase toxin (the edema factor)"/>
    <property type="match status" value="2"/>
</dbReference>
<dbReference type="InterPro" id="IPR005165">
    <property type="entry name" value="Anthrax_toxin_edema_cen"/>
</dbReference>
<dbReference type="InterPro" id="IPR035099">
    <property type="entry name" value="Anthrax_toxin_C-terminal"/>
</dbReference>
<dbReference type="EMBL" id="CACSII010000007">
    <property type="protein sequence ID" value="CAA0099323.1"/>
    <property type="molecule type" value="Genomic_DNA"/>
</dbReference>
<dbReference type="Proteomes" id="UP000434580">
    <property type="component" value="Unassembled WGS sequence"/>
</dbReference>
<keyword evidence="3" id="KW-0720">Serine protease</keyword>
<dbReference type="GO" id="GO:0006508">
    <property type="term" value="P:proteolysis"/>
    <property type="evidence" value="ECO:0007669"/>
    <property type="project" value="UniProtKB-KW"/>
</dbReference>
<dbReference type="Gene3D" id="3.30.70.1720">
    <property type="match status" value="1"/>
</dbReference>
<organism evidence="5 6">
    <name type="scientific">BD1-7 clade bacterium</name>
    <dbReference type="NCBI Taxonomy" id="2029982"/>
    <lineage>
        <taxon>Bacteria</taxon>
        <taxon>Pseudomonadati</taxon>
        <taxon>Pseudomonadota</taxon>
        <taxon>Gammaproteobacteria</taxon>
        <taxon>Cellvibrionales</taxon>
        <taxon>Spongiibacteraceae</taxon>
        <taxon>BD1-7 clade</taxon>
    </lineage>
</organism>
<dbReference type="Pfam" id="PF03497">
    <property type="entry name" value="Anthrax_toxA"/>
    <property type="match status" value="1"/>
</dbReference>
<keyword evidence="1" id="KW-0645">Protease</keyword>
<dbReference type="OrthoDB" id="1550625at2"/>
<dbReference type="GO" id="GO:0005576">
    <property type="term" value="C:extracellular region"/>
    <property type="evidence" value="ECO:0007669"/>
    <property type="project" value="InterPro"/>
</dbReference>
<dbReference type="PROSITE" id="PS00138">
    <property type="entry name" value="SUBTILASE_SER"/>
    <property type="match status" value="1"/>
</dbReference>
<evidence type="ECO:0000256" key="3">
    <source>
        <dbReference type="ARBA" id="ARBA00022825"/>
    </source>
</evidence>
<dbReference type="InterPro" id="IPR037017">
    <property type="entry name" value="Anthrax_toxin_edema_cen_sf"/>
</dbReference>
<keyword evidence="2" id="KW-0378">Hydrolase</keyword>
<name>A0A5S9P782_9GAMM</name>